<feature type="domain" description="Transketolase-like pyrimidine-binding" evidence="5">
    <location>
        <begin position="626"/>
        <end position="838"/>
    </location>
</feature>
<dbReference type="InterPro" id="IPR031717">
    <property type="entry name" value="ODO-1/KGD_C"/>
</dbReference>
<evidence type="ECO:0000256" key="3">
    <source>
        <dbReference type="ARBA" id="ARBA00023002"/>
    </source>
</evidence>
<keyword evidence="4" id="KW-0786">Thiamine pyrophosphate</keyword>
<dbReference type="EC" id="1.2.4.2" evidence="6"/>
<dbReference type="Pfam" id="PF00676">
    <property type="entry name" value="E1_dh"/>
    <property type="match status" value="1"/>
</dbReference>
<dbReference type="GO" id="GO:0006091">
    <property type="term" value="P:generation of precursor metabolites and energy"/>
    <property type="evidence" value="ECO:0007669"/>
    <property type="project" value="UniProtKB-ARBA"/>
</dbReference>
<dbReference type="OrthoDB" id="413077at2759"/>
<dbReference type="Gene3D" id="3.40.50.12470">
    <property type="match status" value="1"/>
</dbReference>
<dbReference type="InterPro" id="IPR042179">
    <property type="entry name" value="KGD_C_sf"/>
</dbReference>
<reference evidence="6 7" key="1">
    <citation type="journal article" date="2018" name="Front. Microbiol.">
        <title>Prospects for Fungal Bioremediation of Acidic Radioactive Waste Sites: Characterization and Genome Sequence of Rhodotorula taiwanensis MD1149.</title>
        <authorList>
            <person name="Tkavc R."/>
            <person name="Matrosova V.Y."/>
            <person name="Grichenko O.E."/>
            <person name="Gostincar C."/>
            <person name="Volpe R.P."/>
            <person name="Klimenkova P."/>
            <person name="Gaidamakova E.K."/>
            <person name="Zhou C.E."/>
            <person name="Stewart B.J."/>
            <person name="Lyman M.G."/>
            <person name="Malfatti S.A."/>
            <person name="Rubinfeld B."/>
            <person name="Courtot M."/>
            <person name="Singh J."/>
            <person name="Dalgard C.L."/>
            <person name="Hamilton T."/>
            <person name="Frey K.G."/>
            <person name="Gunde-Cimerman N."/>
            <person name="Dugan L."/>
            <person name="Daly M.J."/>
        </authorList>
    </citation>
    <scope>NUCLEOTIDE SEQUENCE [LARGE SCALE GENOMIC DNA]</scope>
    <source>
        <strain evidence="6 7">MD1149</strain>
    </source>
</reference>
<dbReference type="GO" id="GO:0004591">
    <property type="term" value="F:oxoglutarate dehydrogenase (succinyl-transferring) activity"/>
    <property type="evidence" value="ECO:0007669"/>
    <property type="project" value="UniProtKB-EC"/>
</dbReference>
<dbReference type="AlphaFoldDB" id="A0A2S5B9I5"/>
<proteinExistence type="inferred from homology"/>
<dbReference type="Pfam" id="PF02779">
    <property type="entry name" value="Transket_pyr"/>
    <property type="match status" value="1"/>
</dbReference>
<evidence type="ECO:0000259" key="5">
    <source>
        <dbReference type="SMART" id="SM00861"/>
    </source>
</evidence>
<dbReference type="Gene3D" id="3.40.50.11610">
    <property type="entry name" value="Multifunctional 2-oxoglutarate metabolism enzyme, C-terminal domain"/>
    <property type="match status" value="1"/>
</dbReference>
<sequence>MLRSYTRKLPLGGGATHRFPYRPTAISGTTTTSGRGIRSLHDRGIFGYQSPREFTVPDFTPAELENRVRNAALLRLVESYRRHGHRAALLDPLDLAQRPVVPALDPRRYGLGAATPSREEFVSETVPPTAASADPNAARKLDVTGILDFPQDGKGPERSVDEIAARLAEVYCGGVAYEFMHMPSKHERRFLETLLERSHGFPISSAEQRAQWELLAKSEGFDAWCAKRFPNVKRYGLEGGESMMTAVATVLAEAKQVGVDDVVVGMPHRGRLNLLTQLLDLDMRLLVRKMRGLPTLPPSLPASQFTDDVLSHLFLSTQYRPSSTDATASAASSDPMTVHLLPNPSHLETITPVALGFARGLQVPLGSLKAETSGEPYELGSKVLSVAIHGDAAFGGQGVVAETLNLASLPHFSAGGTIHLVVNNQLGYTTPAVQSRSSFYATDLAKMISAPILHVNGDKVDDVARAMKLALAYQQKFRKDVVIDLVVYRRRGHNELDEPGFTSPMMYSKIKDLPSIAKLYEQQLVSDSVISASEAEAFRKDHFASLDEALAAAGPEKFTPPELEMPRGWNEMRWPTEGEFKKQVETGFDPKVLREIGERSVQAVHPRLTKMHMAKRLQSIEKGEGLDFATAEALAFGSLLVEGYHVRLCGQDSGRGTFSQRHAILTDQKSERATVPLQTLRSTPLSSAKSAGECGTFEVVNSPLSEYAVVGFEQGVAWVTPKLLPIWEAQFGDFNNGAQIMLDTFLGSGETKWGMQSAMTLLLPHGYDGAGPEHSSARIERFLQLTNEPLSRERAFVPNMHLVNVTTAAQYFHLLRRQMKREYRKPLVVFSPKGILRLPAAASPLSDMSEGTTFQPVLTETVAEPNKVERVVLLSGKMYYDLAKQRSERKLDGRIVFVRIEASSRSFYRAAQSNGDTDEQGIVQEVSPFPHEAIVKAIKPFSSAKSVMWAQDEPENAGAWNFVQPRLQQIIPKSRKLQYVGREAMATPAPGVKLYFEEQRKATEEAIFGGL</sequence>
<dbReference type="Gene3D" id="1.10.287.1150">
    <property type="entry name" value="TPP helical domain"/>
    <property type="match status" value="1"/>
</dbReference>
<dbReference type="SUPFAM" id="SSF52518">
    <property type="entry name" value="Thiamin diphosphate-binding fold (THDP-binding)"/>
    <property type="match status" value="2"/>
</dbReference>
<dbReference type="PANTHER" id="PTHR23152:SF4">
    <property type="entry name" value="2-OXOADIPATE DEHYDROGENASE COMPLEX COMPONENT E1"/>
    <property type="match status" value="1"/>
</dbReference>
<dbReference type="InterPro" id="IPR001017">
    <property type="entry name" value="DH_E1"/>
</dbReference>
<dbReference type="InterPro" id="IPR005475">
    <property type="entry name" value="Transketolase-like_Pyr-bd"/>
</dbReference>
<dbReference type="PANTHER" id="PTHR23152">
    <property type="entry name" value="2-OXOGLUTARATE DEHYDROGENASE"/>
    <property type="match status" value="1"/>
</dbReference>
<dbReference type="Gene3D" id="3.40.50.970">
    <property type="match status" value="1"/>
</dbReference>
<evidence type="ECO:0000313" key="6">
    <source>
        <dbReference type="EMBL" id="POY73419.1"/>
    </source>
</evidence>
<organism evidence="6 7">
    <name type="scientific">Rhodotorula taiwanensis</name>
    <dbReference type="NCBI Taxonomy" id="741276"/>
    <lineage>
        <taxon>Eukaryota</taxon>
        <taxon>Fungi</taxon>
        <taxon>Dikarya</taxon>
        <taxon>Basidiomycota</taxon>
        <taxon>Pucciniomycotina</taxon>
        <taxon>Microbotryomycetes</taxon>
        <taxon>Sporidiobolales</taxon>
        <taxon>Sporidiobolaceae</taxon>
        <taxon>Rhodotorula</taxon>
    </lineage>
</organism>
<evidence type="ECO:0000256" key="2">
    <source>
        <dbReference type="ARBA" id="ARBA00006936"/>
    </source>
</evidence>
<keyword evidence="7" id="KW-1185">Reference proteome</keyword>
<accession>A0A2S5B9I5</accession>
<name>A0A2S5B9I5_9BASI</name>
<comment type="caution">
    <text evidence="6">The sequence shown here is derived from an EMBL/GenBank/DDBJ whole genome shotgun (WGS) entry which is preliminary data.</text>
</comment>
<dbReference type="GO" id="GO:0030976">
    <property type="term" value="F:thiamine pyrophosphate binding"/>
    <property type="evidence" value="ECO:0007669"/>
    <property type="project" value="InterPro"/>
</dbReference>
<evidence type="ECO:0000313" key="7">
    <source>
        <dbReference type="Proteomes" id="UP000237144"/>
    </source>
</evidence>
<dbReference type="NCBIfam" id="NF006914">
    <property type="entry name" value="PRK09404.1"/>
    <property type="match status" value="1"/>
</dbReference>
<dbReference type="EMBL" id="PJQD01000038">
    <property type="protein sequence ID" value="POY73419.1"/>
    <property type="molecule type" value="Genomic_DNA"/>
</dbReference>
<dbReference type="InterPro" id="IPR029061">
    <property type="entry name" value="THDP-binding"/>
</dbReference>
<dbReference type="Pfam" id="PF16870">
    <property type="entry name" value="OxoGdeHyase_C"/>
    <property type="match status" value="2"/>
</dbReference>
<evidence type="ECO:0000256" key="4">
    <source>
        <dbReference type="ARBA" id="ARBA00023052"/>
    </source>
</evidence>
<comment type="similarity">
    <text evidence="2">Belongs to the alpha-ketoglutarate dehydrogenase family.</text>
</comment>
<protein>
    <submittedName>
        <fullName evidence="6">Putative Oxoglutarate dehydrogenase (Succinyl-transferring)</fullName>
        <ecNumber evidence="6">1.2.4.2</ecNumber>
    </submittedName>
</protein>
<keyword evidence="3 6" id="KW-0560">Oxidoreductase</keyword>
<dbReference type="Proteomes" id="UP000237144">
    <property type="component" value="Unassembled WGS sequence"/>
</dbReference>
<evidence type="ECO:0000256" key="1">
    <source>
        <dbReference type="ARBA" id="ARBA00001964"/>
    </source>
</evidence>
<gene>
    <name evidence="6" type="ORF">BMF94_3757</name>
</gene>
<dbReference type="SMART" id="SM00861">
    <property type="entry name" value="Transket_pyr"/>
    <property type="match status" value="1"/>
</dbReference>
<comment type="cofactor">
    <cofactor evidence="1">
        <name>thiamine diphosphate</name>
        <dbReference type="ChEBI" id="CHEBI:58937"/>
    </cofactor>
</comment>
<dbReference type="STRING" id="741276.A0A2S5B9I5"/>
<dbReference type="InterPro" id="IPR011603">
    <property type="entry name" value="2oxoglutarate_DH_E1"/>
</dbReference>
<dbReference type="PIRSF" id="PIRSF000157">
    <property type="entry name" value="Oxoglu_dh_E1"/>
    <property type="match status" value="1"/>
</dbReference>